<dbReference type="Pfam" id="PF08711">
    <property type="entry name" value="Med26"/>
    <property type="match status" value="1"/>
</dbReference>
<dbReference type="Gene3D" id="1.20.930.10">
    <property type="entry name" value="Conserved domain common to transcription factors TFIIS, elongin A, CRSP70"/>
    <property type="match status" value="1"/>
</dbReference>
<feature type="region of interest" description="Disordered" evidence="2">
    <location>
        <begin position="510"/>
        <end position="614"/>
    </location>
</feature>
<dbReference type="GO" id="GO:0009742">
    <property type="term" value="P:brassinosteroid mediated signaling pathway"/>
    <property type="evidence" value="ECO:0007669"/>
    <property type="project" value="InterPro"/>
</dbReference>
<dbReference type="GO" id="GO:0032784">
    <property type="term" value="P:regulation of DNA-templated transcription elongation"/>
    <property type="evidence" value="ECO:0007669"/>
    <property type="project" value="InterPro"/>
</dbReference>
<comment type="subcellular location">
    <subcellularLocation>
        <location evidence="1">Nucleus</location>
    </subcellularLocation>
</comment>
<dbReference type="InterPro" id="IPR044204">
    <property type="entry name" value="IWS1/2"/>
</dbReference>
<comment type="caution">
    <text evidence="4">The sequence shown here is derived from an EMBL/GenBank/DDBJ whole genome shotgun (WGS) entry which is preliminary data.</text>
</comment>
<reference evidence="4" key="1">
    <citation type="submission" date="2020-01" db="EMBL/GenBank/DDBJ databases">
        <title>Genome sequence of Kobresia littledalei, the first chromosome-level genome in the family Cyperaceae.</title>
        <authorList>
            <person name="Qu G."/>
        </authorList>
    </citation>
    <scope>NUCLEOTIDE SEQUENCE</scope>
    <source>
        <strain evidence="4">C.B.Clarke</strain>
        <tissue evidence="4">Leaf</tissue>
    </source>
</reference>
<dbReference type="InterPro" id="IPR017923">
    <property type="entry name" value="TFIIS_N"/>
</dbReference>
<accession>A0A833R5R2</accession>
<evidence type="ECO:0000259" key="3">
    <source>
        <dbReference type="PROSITE" id="PS51319"/>
    </source>
</evidence>
<feature type="compositionally biased region" description="Basic and acidic residues" evidence="2">
    <location>
        <begin position="307"/>
        <end position="319"/>
    </location>
</feature>
<name>A0A833R5R2_9POAL</name>
<evidence type="ECO:0000313" key="5">
    <source>
        <dbReference type="Proteomes" id="UP000623129"/>
    </source>
</evidence>
<feature type="compositionally biased region" description="Acidic residues" evidence="2">
    <location>
        <begin position="128"/>
        <end position="137"/>
    </location>
</feature>
<dbReference type="AlphaFoldDB" id="A0A833R5R2"/>
<dbReference type="PANTHER" id="PTHR47350:SF4">
    <property type="entry name" value="PROTEIN IWS1 HOMOLOG 1"/>
    <property type="match status" value="1"/>
</dbReference>
<dbReference type="Proteomes" id="UP000623129">
    <property type="component" value="Unassembled WGS sequence"/>
</dbReference>
<feature type="region of interest" description="Disordered" evidence="2">
    <location>
        <begin position="120"/>
        <end position="351"/>
    </location>
</feature>
<dbReference type="PROSITE" id="PS51319">
    <property type="entry name" value="TFIIS_N"/>
    <property type="match status" value="1"/>
</dbReference>
<sequence>MEKTKIGDLISLAQESRKAFTSPGIASGSLSNSSSQPQILVRAPTGYVPVPFCKLLMGCGVFMIGETLQPCGDSIENSSPPHSPLRAIIPCSFQFPSSLGSISSRVCEVSLSSFPRSLRPMDFSSDPYIDEDGEPLMDPDAPSSPPLAPESPDPYMDGDDDEAERRDRSPTPVYTSSDKGGKPKKRLIKKSTGGKGDSDGLMEQELNDWDDEVREDTPSSSSVKKKRKKEYVKEEREKVRDRKREKGVEIERRKGGKGEKGAYGSGGLEEEEREMWNTVAGEDSENDQDGARTVDDDNFIDDTGVDPADRYGSDNDRSPTHLPQAEEGEEEDEISRLFKSGKKKKKNEKSPQEIAMIVENLMAELEVTAEEDAELNRQSKPAINKLRKLPLLIDALSKKKLQQEFLDHGVLTLLKNWLEPLPDGSLPNMNIRSAILKILTDFPIDLDQYDRREQLKKSGLGKVIMFLSKSDEETTANRKIAKELVDKWSRPIFNKSLRFEDMRNYDDERVQYRRPASKKPMTSDSGLASRDDDLDLAGSSQGRKSGQGGTSRQYTTRPEASALDYMIRPQSKVDPEEIRARAKQNVPDPRRQKMQKKLQQLKAPKKKNLQASKLSVEGRGMVKYL</sequence>
<feature type="compositionally biased region" description="Basic and acidic residues" evidence="2">
    <location>
        <begin position="231"/>
        <end position="260"/>
    </location>
</feature>
<feature type="compositionally biased region" description="Acidic residues" evidence="2">
    <location>
        <begin position="200"/>
        <end position="214"/>
    </location>
</feature>
<evidence type="ECO:0000256" key="2">
    <source>
        <dbReference type="SAM" id="MobiDB-lite"/>
    </source>
</evidence>
<organism evidence="4 5">
    <name type="scientific">Carex littledalei</name>
    <dbReference type="NCBI Taxonomy" id="544730"/>
    <lineage>
        <taxon>Eukaryota</taxon>
        <taxon>Viridiplantae</taxon>
        <taxon>Streptophyta</taxon>
        <taxon>Embryophyta</taxon>
        <taxon>Tracheophyta</taxon>
        <taxon>Spermatophyta</taxon>
        <taxon>Magnoliopsida</taxon>
        <taxon>Liliopsida</taxon>
        <taxon>Poales</taxon>
        <taxon>Cyperaceae</taxon>
        <taxon>Cyperoideae</taxon>
        <taxon>Cariceae</taxon>
        <taxon>Carex</taxon>
        <taxon>Carex subgen. Euthyceras</taxon>
    </lineage>
</organism>
<proteinExistence type="predicted"/>
<protein>
    <submittedName>
        <fullName evidence="4">Protein IWS1 A</fullName>
    </submittedName>
</protein>
<evidence type="ECO:0000256" key="1">
    <source>
        <dbReference type="PROSITE-ProRule" id="PRU00649"/>
    </source>
</evidence>
<dbReference type="InterPro" id="IPR035441">
    <property type="entry name" value="TFIIS/LEDGF_dom_sf"/>
</dbReference>
<feature type="domain" description="TFIIS N-terminal" evidence="3">
    <location>
        <begin position="412"/>
        <end position="495"/>
    </location>
</feature>
<feature type="compositionally biased region" description="Pro residues" evidence="2">
    <location>
        <begin position="142"/>
        <end position="152"/>
    </location>
</feature>
<keyword evidence="5" id="KW-1185">Reference proteome</keyword>
<gene>
    <name evidence="4" type="ORF">FCM35_KLT01337</name>
</gene>
<dbReference type="GO" id="GO:0005634">
    <property type="term" value="C:nucleus"/>
    <property type="evidence" value="ECO:0007669"/>
    <property type="project" value="UniProtKB-SubCell"/>
</dbReference>
<feature type="compositionally biased region" description="Basic and acidic residues" evidence="2">
    <location>
        <begin position="571"/>
        <end position="580"/>
    </location>
</feature>
<evidence type="ECO:0000313" key="4">
    <source>
        <dbReference type="EMBL" id="KAF3333646.1"/>
    </source>
</evidence>
<dbReference type="EMBL" id="SWLB01000010">
    <property type="protein sequence ID" value="KAF3333646.1"/>
    <property type="molecule type" value="Genomic_DNA"/>
</dbReference>
<dbReference type="PANTHER" id="PTHR47350">
    <property type="entry name" value="PROTEIN IWS1 HOMOLOG 1"/>
    <property type="match status" value="1"/>
</dbReference>
<keyword evidence="1" id="KW-0539">Nucleus</keyword>
<dbReference type="OrthoDB" id="21124at2759"/>